<dbReference type="Proteomes" id="UP000749559">
    <property type="component" value="Unassembled WGS sequence"/>
</dbReference>
<organism evidence="5 6">
    <name type="scientific">Owenia fusiformis</name>
    <name type="common">Polychaete worm</name>
    <dbReference type="NCBI Taxonomy" id="6347"/>
    <lineage>
        <taxon>Eukaryota</taxon>
        <taxon>Metazoa</taxon>
        <taxon>Spiralia</taxon>
        <taxon>Lophotrochozoa</taxon>
        <taxon>Annelida</taxon>
        <taxon>Polychaeta</taxon>
        <taxon>Sedentaria</taxon>
        <taxon>Canalipalpata</taxon>
        <taxon>Sabellida</taxon>
        <taxon>Oweniida</taxon>
        <taxon>Oweniidae</taxon>
        <taxon>Owenia</taxon>
    </lineage>
</organism>
<feature type="chain" id="PRO_5035728997" description="SMB domain-containing protein" evidence="3">
    <location>
        <begin position="20"/>
        <end position="901"/>
    </location>
</feature>
<dbReference type="InterPro" id="IPR001212">
    <property type="entry name" value="Somatomedin_B_dom"/>
</dbReference>
<evidence type="ECO:0000256" key="2">
    <source>
        <dbReference type="SAM" id="MobiDB-lite"/>
    </source>
</evidence>
<feature type="compositionally biased region" description="Low complexity" evidence="2">
    <location>
        <begin position="298"/>
        <end position="364"/>
    </location>
</feature>
<accession>A0A8S4NXD8</accession>
<feature type="compositionally biased region" description="Low complexity" evidence="2">
    <location>
        <begin position="239"/>
        <end position="254"/>
    </location>
</feature>
<sequence length="901" mass="100831">MAKIALLFVLTSICFLVTQKIMKMNESDLEMTKHMTDTKEVARKDVTGEDEVDNTANHTASDKNDKYDYMFMYDKAPISLMEKIINDFNREHEEYLIAKTRNEQINKDDMAGNENNKNNNNDDERMKRDTSGNPILEDCEDNKTKRSCTGRCNMKQNIDLNKFYCQCDTDCEKYGDCCKDVHICDNKEVGPTETTEESSGENIESSGENIESNGENIESSGEKIESSGENIESSRENIESSGENIESSGENIESSGEYIVSKGENIESSGEYIKSSGEYIESSGENIESSRENIGSSGETIEFNGENIEFNGENIESNGENIESSGESIESSGENIESNAENIESGGENIESSGENIESSGEYIESSRENIESSGEYIESSGENIESSGENIESSGEYIKSSGEYIESSGEYIESSGENIESSRENIDTPYLPQKKEKKMEEIPQSADKYSCIETEKGTSYFLYQSCDPTYTNTKTILQCLATPHPDNTNKHSLLITPVYGKKQQHYRNMYCALCNNEIQTDLKFWSSEVVCGNLMKDRIRTSYEKHAINIESIFRLFSEDGCTHHYKLTETEKYISGPRECMETLDCDFCPVCKDKGFDPMKSNKGIFYNTYCAKASGFDGKLGCNISSTDLFDPLTDYFLSKKVFSFTVLADFSQGDPFHPSIKIKGGQNIYGMADSSFSCFATSVIIPLFCETKKCPVNFEVVNKECLPVRPTSSITVFITVNGTKIKPSNTSSYVTNDPETVKLARFHEVASNAISSAFPIVGFIEHQFTASTPPDISSYFYFQVFNTKPNKTGLNGLKVEQKAIEEIIYEGVNIKPNVVIWFDERDILDPVNGFGKVIDGVENVTESYDDVVWSNSNVSNKYVNSFVVNASGFMRTEMMTVSSLPIMLMTLWFCLS</sequence>
<keyword evidence="1" id="KW-1015">Disulfide bond</keyword>
<protein>
    <recommendedName>
        <fullName evidence="4">SMB domain-containing protein</fullName>
    </recommendedName>
</protein>
<feature type="compositionally biased region" description="Low complexity" evidence="2">
    <location>
        <begin position="200"/>
        <end position="219"/>
    </location>
</feature>
<name>A0A8S4NXD8_OWEFU</name>
<evidence type="ECO:0000313" key="5">
    <source>
        <dbReference type="EMBL" id="CAH1784737.1"/>
    </source>
</evidence>
<feature type="region of interest" description="Disordered" evidence="2">
    <location>
        <begin position="189"/>
        <end position="254"/>
    </location>
</feature>
<evidence type="ECO:0000259" key="4">
    <source>
        <dbReference type="PROSITE" id="PS50958"/>
    </source>
</evidence>
<keyword evidence="6" id="KW-1185">Reference proteome</keyword>
<dbReference type="PANTHER" id="PTHR37917:SF9">
    <property type="entry name" value="RHOPTRY PROTEIN"/>
    <property type="match status" value="1"/>
</dbReference>
<dbReference type="Gene3D" id="4.10.410.20">
    <property type="match status" value="1"/>
</dbReference>
<dbReference type="PROSITE" id="PS50958">
    <property type="entry name" value="SMB_2"/>
    <property type="match status" value="1"/>
</dbReference>
<comment type="caution">
    <text evidence="5">The sequence shown here is derived from an EMBL/GenBank/DDBJ whole genome shotgun (WGS) entry which is preliminary data.</text>
</comment>
<gene>
    <name evidence="5" type="ORF">OFUS_LOCUS10883</name>
</gene>
<evidence type="ECO:0000256" key="1">
    <source>
        <dbReference type="ARBA" id="ARBA00023157"/>
    </source>
</evidence>
<feature type="compositionally biased region" description="Low complexity" evidence="2">
    <location>
        <begin position="372"/>
        <end position="396"/>
    </location>
</feature>
<evidence type="ECO:0000256" key="3">
    <source>
        <dbReference type="SAM" id="SignalP"/>
    </source>
</evidence>
<feature type="domain" description="SMB" evidence="4">
    <location>
        <begin position="144"/>
        <end position="190"/>
    </location>
</feature>
<reference evidence="5" key="1">
    <citation type="submission" date="2022-03" db="EMBL/GenBank/DDBJ databases">
        <authorList>
            <person name="Martin C."/>
        </authorList>
    </citation>
    <scope>NUCLEOTIDE SEQUENCE</scope>
</reference>
<proteinExistence type="predicted"/>
<dbReference type="Pfam" id="PF01033">
    <property type="entry name" value="Somatomedin_B"/>
    <property type="match status" value="1"/>
</dbReference>
<dbReference type="PANTHER" id="PTHR37917">
    <property type="entry name" value="PROTEIN CBG03580"/>
    <property type="match status" value="1"/>
</dbReference>
<feature type="region of interest" description="Disordered" evidence="2">
    <location>
        <begin position="281"/>
        <end position="396"/>
    </location>
</feature>
<dbReference type="EMBL" id="CAIIXF020000005">
    <property type="protein sequence ID" value="CAH1784737.1"/>
    <property type="molecule type" value="Genomic_DNA"/>
</dbReference>
<dbReference type="AlphaFoldDB" id="A0A8S4NXD8"/>
<dbReference type="SUPFAM" id="SSF57997">
    <property type="entry name" value="Tropomyosin"/>
    <property type="match status" value="1"/>
</dbReference>
<feature type="region of interest" description="Disordered" evidence="2">
    <location>
        <begin position="106"/>
        <end position="138"/>
    </location>
</feature>
<feature type="region of interest" description="Disordered" evidence="2">
    <location>
        <begin position="409"/>
        <end position="440"/>
    </location>
</feature>
<feature type="compositionally biased region" description="Basic and acidic residues" evidence="2">
    <location>
        <begin position="120"/>
        <end position="130"/>
    </location>
</feature>
<feature type="compositionally biased region" description="Basic and acidic residues" evidence="2">
    <location>
        <begin position="220"/>
        <end position="238"/>
    </location>
</feature>
<evidence type="ECO:0000313" key="6">
    <source>
        <dbReference type="Proteomes" id="UP000749559"/>
    </source>
</evidence>
<feature type="signal peptide" evidence="3">
    <location>
        <begin position="1"/>
        <end position="19"/>
    </location>
</feature>
<feature type="compositionally biased region" description="Polar residues" evidence="2">
    <location>
        <begin position="283"/>
        <end position="297"/>
    </location>
</feature>
<keyword evidence="3" id="KW-0732">Signal</keyword>
<feature type="compositionally biased region" description="Low complexity" evidence="2">
    <location>
        <begin position="409"/>
        <end position="420"/>
    </location>
</feature>